<dbReference type="PANTHER" id="PTHR43434:SF1">
    <property type="entry name" value="PHOSPHOGLYCOLATE PHOSPHATASE"/>
    <property type="match status" value="1"/>
</dbReference>
<dbReference type="InterPro" id="IPR023214">
    <property type="entry name" value="HAD_sf"/>
</dbReference>
<dbReference type="InterPro" id="IPR036412">
    <property type="entry name" value="HAD-like_sf"/>
</dbReference>
<dbReference type="Pfam" id="PF00702">
    <property type="entry name" value="Hydrolase"/>
    <property type="match status" value="1"/>
</dbReference>
<dbReference type="EMBL" id="JBHSZO010000059">
    <property type="protein sequence ID" value="MFC7221311.1"/>
    <property type="molecule type" value="Genomic_DNA"/>
</dbReference>
<dbReference type="PANTHER" id="PTHR43434">
    <property type="entry name" value="PHOSPHOGLYCOLATE PHOSPHATASE"/>
    <property type="match status" value="1"/>
</dbReference>
<dbReference type="GO" id="GO:0016787">
    <property type="term" value="F:hydrolase activity"/>
    <property type="evidence" value="ECO:0007669"/>
    <property type="project" value="UniProtKB-KW"/>
</dbReference>
<evidence type="ECO:0000313" key="2">
    <source>
        <dbReference type="Proteomes" id="UP001596413"/>
    </source>
</evidence>
<protein>
    <submittedName>
        <fullName evidence="1">HAD family hydrolase</fullName>
        <ecNumber evidence="1">3.-.-.-</ecNumber>
    </submittedName>
</protein>
<dbReference type="EC" id="3.-.-.-" evidence="1"/>
<dbReference type="CDD" id="cd01427">
    <property type="entry name" value="HAD_like"/>
    <property type="match status" value="1"/>
</dbReference>
<dbReference type="Proteomes" id="UP001596413">
    <property type="component" value="Unassembled WGS sequence"/>
</dbReference>
<accession>A0ABW2GNP8</accession>
<keyword evidence="2" id="KW-1185">Reference proteome</keyword>
<organism evidence="1 2">
    <name type="scientific">Streptomyces polyrhachis</name>
    <dbReference type="NCBI Taxonomy" id="1282885"/>
    <lineage>
        <taxon>Bacteria</taxon>
        <taxon>Bacillati</taxon>
        <taxon>Actinomycetota</taxon>
        <taxon>Actinomycetes</taxon>
        <taxon>Kitasatosporales</taxon>
        <taxon>Streptomycetaceae</taxon>
        <taxon>Streptomyces</taxon>
    </lineage>
</organism>
<reference evidence="2" key="1">
    <citation type="journal article" date="2019" name="Int. J. Syst. Evol. Microbiol.">
        <title>The Global Catalogue of Microorganisms (GCM) 10K type strain sequencing project: providing services to taxonomists for standard genome sequencing and annotation.</title>
        <authorList>
            <consortium name="The Broad Institute Genomics Platform"/>
            <consortium name="The Broad Institute Genome Sequencing Center for Infectious Disease"/>
            <person name="Wu L."/>
            <person name="Ma J."/>
        </authorList>
    </citation>
    <scope>NUCLEOTIDE SEQUENCE [LARGE SCALE GENOMIC DNA]</scope>
    <source>
        <strain evidence="2">CGMCC 1.13681</strain>
    </source>
</reference>
<sequence length="245" mass="26396">MADTRASETPDALRRLLAAARCVLFDFDGPVCRLFAGRSSADIAARLREWMLAEGHGEAVRLAHEAFADAYTVMRHLAATGADPVVIAAVEKHLTQEELAATATAWPTPHADPLIHTLRAIGRQVAVATNNAPEPVHRYLEDRGLANCFGPHIHGRTEDALRLKPDPSSLRRALASTGVSAAEAVMLGDSWVDLEAARALDVPFIGYATSPEKGTLLRDRGARIVLDDLFPLLQATLSLRSTPAM</sequence>
<dbReference type="SUPFAM" id="SSF56784">
    <property type="entry name" value="HAD-like"/>
    <property type="match status" value="1"/>
</dbReference>
<name>A0ABW2GNP8_9ACTN</name>
<gene>
    <name evidence="1" type="ORF">ACFQLX_24565</name>
</gene>
<evidence type="ECO:0000313" key="1">
    <source>
        <dbReference type="EMBL" id="MFC7221311.1"/>
    </source>
</evidence>
<comment type="caution">
    <text evidence="1">The sequence shown here is derived from an EMBL/GenBank/DDBJ whole genome shotgun (WGS) entry which is preliminary data.</text>
</comment>
<dbReference type="RefSeq" id="WP_386418576.1">
    <property type="nucleotide sequence ID" value="NZ_JBHSZO010000059.1"/>
</dbReference>
<proteinExistence type="predicted"/>
<keyword evidence="1" id="KW-0378">Hydrolase</keyword>
<dbReference type="Gene3D" id="3.40.50.1000">
    <property type="entry name" value="HAD superfamily/HAD-like"/>
    <property type="match status" value="1"/>
</dbReference>
<dbReference type="InterPro" id="IPR050155">
    <property type="entry name" value="HAD-like_hydrolase_sf"/>
</dbReference>